<gene>
    <name evidence="2" type="ORF">G9Q37_19915</name>
</gene>
<keyword evidence="3" id="KW-1185">Reference proteome</keyword>
<dbReference type="EMBL" id="CP049989">
    <property type="protein sequence ID" value="QIM54259.1"/>
    <property type="molecule type" value="Genomic_DNA"/>
</dbReference>
<organism evidence="2 3">
    <name type="scientific">Hydrogenophaga crocea</name>
    <dbReference type="NCBI Taxonomy" id="2716225"/>
    <lineage>
        <taxon>Bacteria</taxon>
        <taxon>Pseudomonadati</taxon>
        <taxon>Pseudomonadota</taxon>
        <taxon>Betaproteobacteria</taxon>
        <taxon>Burkholderiales</taxon>
        <taxon>Comamonadaceae</taxon>
        <taxon>Hydrogenophaga</taxon>
    </lineage>
</organism>
<protein>
    <submittedName>
        <fullName evidence="2">DUF4148 domain-containing protein</fullName>
    </submittedName>
</protein>
<proteinExistence type="predicted"/>
<evidence type="ECO:0000256" key="1">
    <source>
        <dbReference type="SAM" id="SignalP"/>
    </source>
</evidence>
<evidence type="ECO:0000313" key="2">
    <source>
        <dbReference type="EMBL" id="QIM54259.1"/>
    </source>
</evidence>
<dbReference type="Proteomes" id="UP000503162">
    <property type="component" value="Chromosome"/>
</dbReference>
<dbReference type="RefSeq" id="WP_166230057.1">
    <property type="nucleotide sequence ID" value="NZ_CP049989.1"/>
</dbReference>
<dbReference type="AlphaFoldDB" id="A0A6G8IMC3"/>
<feature type="chain" id="PRO_5026258221" evidence="1">
    <location>
        <begin position="25"/>
        <end position="145"/>
    </location>
</feature>
<keyword evidence="1" id="KW-0732">Signal</keyword>
<evidence type="ECO:0000313" key="3">
    <source>
        <dbReference type="Proteomes" id="UP000503162"/>
    </source>
</evidence>
<feature type="signal peptide" evidence="1">
    <location>
        <begin position="1"/>
        <end position="24"/>
    </location>
</feature>
<accession>A0A6G8IMC3</accession>
<dbReference type="KEGG" id="hcz:G9Q37_19915"/>
<name>A0A6G8IMC3_9BURK</name>
<sequence>MKASQRVLFPIALALGVAAGASFADGPLQGPTLQEEPLQFTSTEVQSDTTRSQVQSPVVGLERAGLIERGEATAPEHQARSNSYLSRAYVQAEAQEAYRMGLVAQGELMPVPTEEQLQQMQFAAARSVQNQNLAFSPMEREAFMN</sequence>
<reference evidence="2 3" key="1">
    <citation type="submission" date="2020-03" db="EMBL/GenBank/DDBJ databases">
        <title>Hydrogenophaga sp. nov. isolated from cyanobacterial mat.</title>
        <authorList>
            <person name="Thorat V."/>
            <person name="Kirdat K."/>
            <person name="Tiwarekar B."/>
            <person name="Costa E.D."/>
            <person name="Yadav A."/>
        </authorList>
    </citation>
    <scope>NUCLEOTIDE SEQUENCE [LARGE SCALE GENOMIC DNA]</scope>
    <source>
        <strain evidence="2 3">BA0156</strain>
    </source>
</reference>